<dbReference type="EMBL" id="BMCS01000001">
    <property type="protein sequence ID" value="GGF16584.1"/>
    <property type="molecule type" value="Genomic_DNA"/>
</dbReference>
<protein>
    <submittedName>
        <fullName evidence="5">Metallophosphatase</fullName>
    </submittedName>
</protein>
<feature type="transmembrane region" description="Helical" evidence="3">
    <location>
        <begin position="66"/>
        <end position="93"/>
    </location>
</feature>
<keyword evidence="2" id="KW-0378">Hydrolase</keyword>
<feature type="domain" description="Calcineurin-like phosphoesterase" evidence="4">
    <location>
        <begin position="157"/>
        <end position="322"/>
    </location>
</feature>
<dbReference type="PANTHER" id="PTHR31302">
    <property type="entry name" value="TRANSMEMBRANE PROTEIN WITH METALLOPHOSPHOESTERASE DOMAIN-RELATED"/>
    <property type="match status" value="1"/>
</dbReference>
<comment type="caution">
    <text evidence="5">The sequence shown here is derived from an EMBL/GenBank/DDBJ whole genome shotgun (WGS) entry which is preliminary data.</text>
</comment>
<evidence type="ECO:0000313" key="6">
    <source>
        <dbReference type="Proteomes" id="UP000632454"/>
    </source>
</evidence>
<proteinExistence type="predicted"/>
<keyword evidence="6" id="KW-1185">Reference proteome</keyword>
<organism evidence="5 6">
    <name type="scientific">Williamsia phyllosphaerae</name>
    <dbReference type="NCBI Taxonomy" id="885042"/>
    <lineage>
        <taxon>Bacteria</taxon>
        <taxon>Bacillati</taxon>
        <taxon>Actinomycetota</taxon>
        <taxon>Actinomycetes</taxon>
        <taxon>Mycobacteriales</taxon>
        <taxon>Nocardiaceae</taxon>
        <taxon>Williamsia</taxon>
    </lineage>
</organism>
<evidence type="ECO:0000256" key="3">
    <source>
        <dbReference type="SAM" id="Phobius"/>
    </source>
</evidence>
<dbReference type="SUPFAM" id="SSF56300">
    <property type="entry name" value="Metallo-dependent phosphatases"/>
    <property type="match status" value="1"/>
</dbReference>
<gene>
    <name evidence="5" type="ORF">GCM10007298_10770</name>
</gene>
<name>A0ABQ1UE09_9NOCA</name>
<dbReference type="InterPro" id="IPR004843">
    <property type="entry name" value="Calcineurin-like_PHP"/>
</dbReference>
<sequence>MTRLLAFGTFLALVGLVLHLRYVRRTRMPRPYSRVVDAVFVVAWVLALIGIGSGELFDPAWARVPAFIGLSWLAVVLYLVLGTVLVGLVTVSIRVVMAVRHRDSGDVRLRVHRFGSAIVALVSVVAVGYGLFEAANPRVTRTTVSLDRLPAQFDGTRVALVSDLHVGPARGRGFVQKVVDDVNAQSPDLVILDGDLIDGTVDLVGSDLEPLRELSAPLGVFGVSGNHEFYAGDGGKWLDRWDSLGVRVLRNERATVTRSGATIDLAGINDATAPKPYEPDLDRALAGRDTDRFVLLLAHQPLQAFDASDAGVDLQVSGHTHAGQIWPLRYLVPLQQPTVEGLDTVGSTTIYTTRGAGAWGPPVRVGAPPEIAMLELESA</sequence>
<keyword evidence="3" id="KW-0472">Membrane</keyword>
<evidence type="ECO:0000313" key="5">
    <source>
        <dbReference type="EMBL" id="GGF16584.1"/>
    </source>
</evidence>
<keyword evidence="1" id="KW-0479">Metal-binding</keyword>
<dbReference type="InterPro" id="IPR029052">
    <property type="entry name" value="Metallo-depent_PP-like"/>
</dbReference>
<reference evidence="6" key="1">
    <citation type="journal article" date="2019" name="Int. J. Syst. Evol. Microbiol.">
        <title>The Global Catalogue of Microorganisms (GCM) 10K type strain sequencing project: providing services to taxonomists for standard genome sequencing and annotation.</title>
        <authorList>
            <consortium name="The Broad Institute Genomics Platform"/>
            <consortium name="The Broad Institute Genome Sequencing Center for Infectious Disease"/>
            <person name="Wu L."/>
            <person name="Ma J."/>
        </authorList>
    </citation>
    <scope>NUCLEOTIDE SEQUENCE [LARGE SCALE GENOMIC DNA]</scope>
    <source>
        <strain evidence="6">CCM 7855</strain>
    </source>
</reference>
<dbReference type="Pfam" id="PF00149">
    <property type="entry name" value="Metallophos"/>
    <property type="match status" value="1"/>
</dbReference>
<dbReference type="InterPro" id="IPR051158">
    <property type="entry name" value="Metallophosphoesterase_sf"/>
</dbReference>
<evidence type="ECO:0000256" key="2">
    <source>
        <dbReference type="ARBA" id="ARBA00022801"/>
    </source>
</evidence>
<keyword evidence="3" id="KW-0812">Transmembrane</keyword>
<dbReference type="Gene3D" id="3.60.21.10">
    <property type="match status" value="1"/>
</dbReference>
<feature type="transmembrane region" description="Helical" evidence="3">
    <location>
        <begin position="35"/>
        <end position="54"/>
    </location>
</feature>
<dbReference type="CDD" id="cd07385">
    <property type="entry name" value="MPP_YkuE_C"/>
    <property type="match status" value="1"/>
</dbReference>
<dbReference type="Proteomes" id="UP000632454">
    <property type="component" value="Unassembled WGS sequence"/>
</dbReference>
<dbReference type="PANTHER" id="PTHR31302:SF31">
    <property type="entry name" value="PHOSPHODIESTERASE YAEI"/>
    <property type="match status" value="1"/>
</dbReference>
<feature type="transmembrane region" description="Helical" evidence="3">
    <location>
        <begin position="6"/>
        <end position="23"/>
    </location>
</feature>
<accession>A0ABQ1UE09</accession>
<dbReference type="RefSeq" id="WP_188487590.1">
    <property type="nucleotide sequence ID" value="NZ_BMCS01000001.1"/>
</dbReference>
<feature type="transmembrane region" description="Helical" evidence="3">
    <location>
        <begin position="114"/>
        <end position="132"/>
    </location>
</feature>
<evidence type="ECO:0000259" key="4">
    <source>
        <dbReference type="Pfam" id="PF00149"/>
    </source>
</evidence>
<evidence type="ECO:0000256" key="1">
    <source>
        <dbReference type="ARBA" id="ARBA00022723"/>
    </source>
</evidence>
<keyword evidence="3" id="KW-1133">Transmembrane helix</keyword>